<dbReference type="RefSeq" id="XP_010228440.1">
    <property type="nucleotide sequence ID" value="XM_010230138.3"/>
</dbReference>
<evidence type="ECO:0000256" key="1">
    <source>
        <dbReference type="SAM" id="MobiDB-lite"/>
    </source>
</evidence>
<organism evidence="5">
    <name type="scientific">Brachypodium distachyon</name>
    <name type="common">Purple false brome</name>
    <name type="synonym">Trachynia distachya</name>
    <dbReference type="NCBI Taxonomy" id="15368"/>
    <lineage>
        <taxon>Eukaryota</taxon>
        <taxon>Viridiplantae</taxon>
        <taxon>Streptophyta</taxon>
        <taxon>Embryophyta</taxon>
        <taxon>Tracheophyta</taxon>
        <taxon>Spermatophyta</taxon>
        <taxon>Magnoliopsida</taxon>
        <taxon>Liliopsida</taxon>
        <taxon>Poales</taxon>
        <taxon>Poaceae</taxon>
        <taxon>BOP clade</taxon>
        <taxon>Pooideae</taxon>
        <taxon>Stipodae</taxon>
        <taxon>Brachypodieae</taxon>
        <taxon>Brachypodium</taxon>
    </lineage>
</organism>
<dbReference type="PANTHER" id="PTHR34709">
    <property type="entry name" value="OS10G0396666 PROTEIN"/>
    <property type="match status" value="1"/>
</dbReference>
<dbReference type="eggNOG" id="ENOG502QWF7">
    <property type="taxonomic scope" value="Eukaryota"/>
</dbReference>
<dbReference type="Proteomes" id="UP000008810">
    <property type="component" value="Chromosome 1"/>
</dbReference>
<dbReference type="InterPro" id="IPR001810">
    <property type="entry name" value="F-box_dom"/>
</dbReference>
<evidence type="ECO:0000256" key="2">
    <source>
        <dbReference type="SAM" id="Phobius"/>
    </source>
</evidence>
<dbReference type="GeneID" id="100843734"/>
<feature type="compositionally biased region" description="Basic and acidic residues" evidence="1">
    <location>
        <begin position="1"/>
        <end position="14"/>
    </location>
</feature>
<name>I1H476_BRADI</name>
<dbReference type="HOGENOM" id="CLU_017148_6_1_1"/>
<dbReference type="InterPro" id="IPR055312">
    <property type="entry name" value="FBL15-like"/>
</dbReference>
<dbReference type="OrthoDB" id="693760at2759"/>
<dbReference type="SUPFAM" id="SSF81383">
    <property type="entry name" value="F-box domain"/>
    <property type="match status" value="1"/>
</dbReference>
<keyword evidence="2" id="KW-1133">Transmembrane helix</keyword>
<sequence>MEEGRETAAKRAKDCPSPTSAGEEGGEDHLSALPDDILLRIFHTLGSAETAARTSVLSRRWLRLWALQPALSFFFGARHDKVPAALAALDAAHAALDAARGDDDEATPPLRFLVVFVSRSSAESLQAWLPIAARRLAGDLHFIEIPRHEEEEEGDEAARDGGAFELPCFERATAISLELVRGFHGLSLPPTGVFARLTNFHLDGARLHGPCTLGEAVSSPRCPTLRRLSIVSVGGIGNLAVHSDSLLEMELKGCELQQLTVAAPALIKLTVFLCFSSATRPVADISAPELVTLGWRDAYDPTSVHFGEMSQLQWLGTSFFIVYGQPGLAQNLDCARLLQHFEAVQALNLVLAYMSSMEGMQDHNYLMEEMTRLPDIRFLTLFLLTTGHSFGASSFHVFRMCTGIRKLMLTFNNPTDMEVPTECASGCICDQPTNWKTEELVLRRLEDIEIQYFPGTENDFALVERLFSWAAVVKTVTISFNRSITGSMANEFCQRILGFSRPEICVKFYVYHNICQRVLYVPED</sequence>
<evidence type="ECO:0000313" key="5">
    <source>
        <dbReference type="EnsemblPlants" id="PNT77180"/>
    </source>
</evidence>
<feature type="domain" description="F-box" evidence="3">
    <location>
        <begin position="30"/>
        <end position="66"/>
    </location>
</feature>
<accession>I1H476</accession>
<evidence type="ECO:0000259" key="3">
    <source>
        <dbReference type="Pfam" id="PF00646"/>
    </source>
</evidence>
<dbReference type="Pfam" id="PF00646">
    <property type="entry name" value="F-box"/>
    <property type="match status" value="1"/>
</dbReference>
<reference evidence="5" key="3">
    <citation type="submission" date="2018-08" db="UniProtKB">
        <authorList>
            <consortium name="EnsemblPlants"/>
        </authorList>
    </citation>
    <scope>IDENTIFICATION</scope>
    <source>
        <strain evidence="5">cv. Bd21</strain>
    </source>
</reference>
<keyword evidence="2" id="KW-0472">Membrane</keyword>
<proteinExistence type="predicted"/>
<dbReference type="EnsemblPlants" id="PNT77180">
    <property type="protein sequence ID" value="PNT77180"/>
    <property type="gene ID" value="BRADI_1g58802v3"/>
</dbReference>
<dbReference type="Gramene" id="PNT77180">
    <property type="protein sequence ID" value="PNT77180"/>
    <property type="gene ID" value="BRADI_1g58802v3"/>
</dbReference>
<dbReference type="AlphaFoldDB" id="I1H476"/>
<dbReference type="KEGG" id="bdi:100843734"/>
<feature type="transmembrane region" description="Helical" evidence="2">
    <location>
        <begin position="378"/>
        <end position="398"/>
    </location>
</feature>
<evidence type="ECO:0000313" key="6">
    <source>
        <dbReference type="Proteomes" id="UP000008810"/>
    </source>
</evidence>
<dbReference type="EMBL" id="CM000880">
    <property type="protein sequence ID" value="PNT77180.1"/>
    <property type="molecule type" value="Genomic_DNA"/>
</dbReference>
<feature type="region of interest" description="Disordered" evidence="1">
    <location>
        <begin position="1"/>
        <end position="28"/>
    </location>
</feature>
<protein>
    <recommendedName>
        <fullName evidence="3">F-box domain-containing protein</fullName>
    </recommendedName>
</protein>
<dbReference type="Gene3D" id="1.20.1280.50">
    <property type="match status" value="1"/>
</dbReference>
<dbReference type="OMA" id="NTEPERN"/>
<gene>
    <name evidence="5" type="primary">LOC100843734</name>
    <name evidence="4" type="ORF">BRADI_1g58802v3</name>
</gene>
<reference evidence="4" key="2">
    <citation type="submission" date="2017-06" db="EMBL/GenBank/DDBJ databases">
        <title>WGS assembly of Brachypodium distachyon.</title>
        <authorList>
            <consortium name="The International Brachypodium Initiative"/>
            <person name="Lucas S."/>
            <person name="Harmon-Smith M."/>
            <person name="Lail K."/>
            <person name="Tice H."/>
            <person name="Grimwood J."/>
            <person name="Bruce D."/>
            <person name="Barry K."/>
            <person name="Shu S."/>
            <person name="Lindquist E."/>
            <person name="Wang M."/>
            <person name="Pitluck S."/>
            <person name="Vogel J.P."/>
            <person name="Garvin D.F."/>
            <person name="Mockler T.C."/>
            <person name="Schmutz J."/>
            <person name="Rokhsar D."/>
            <person name="Bevan M.W."/>
        </authorList>
    </citation>
    <scope>NUCLEOTIDE SEQUENCE</scope>
    <source>
        <strain evidence="4">Bd21</strain>
    </source>
</reference>
<dbReference type="PANTHER" id="PTHR34709:SF61">
    <property type="entry name" value="OS07G0229100 PROTEIN"/>
    <property type="match status" value="1"/>
</dbReference>
<dbReference type="FunCoup" id="I1H476">
    <property type="interactions" value="107"/>
</dbReference>
<keyword evidence="2" id="KW-0812">Transmembrane</keyword>
<keyword evidence="6" id="KW-1185">Reference proteome</keyword>
<reference evidence="4 5" key="1">
    <citation type="journal article" date="2010" name="Nature">
        <title>Genome sequencing and analysis of the model grass Brachypodium distachyon.</title>
        <authorList>
            <consortium name="International Brachypodium Initiative"/>
        </authorList>
    </citation>
    <scope>NUCLEOTIDE SEQUENCE [LARGE SCALE GENOMIC DNA]</scope>
    <source>
        <strain evidence="4 5">Bd21</strain>
    </source>
</reference>
<dbReference type="ExpressionAtlas" id="I1H476">
    <property type="expression patterns" value="baseline"/>
</dbReference>
<dbReference type="SUPFAM" id="SSF52047">
    <property type="entry name" value="RNI-like"/>
    <property type="match status" value="1"/>
</dbReference>
<evidence type="ECO:0000313" key="4">
    <source>
        <dbReference type="EMBL" id="PNT77180.1"/>
    </source>
</evidence>
<dbReference type="InterPro" id="IPR036047">
    <property type="entry name" value="F-box-like_dom_sf"/>
</dbReference>